<evidence type="ECO:0000313" key="3">
    <source>
        <dbReference type="Proteomes" id="UP001642360"/>
    </source>
</evidence>
<dbReference type="Proteomes" id="UP001642360">
    <property type="component" value="Unassembled WGS sequence"/>
</dbReference>
<comment type="caution">
    <text evidence="2">The sequence shown here is derived from an EMBL/GenBank/DDBJ whole genome shotgun (WGS) entry which is preliminary data.</text>
</comment>
<gene>
    <name evidence="2" type="ORF">ILEXP_LOCUS13720</name>
</gene>
<feature type="region of interest" description="Disordered" evidence="1">
    <location>
        <begin position="1"/>
        <end position="58"/>
    </location>
</feature>
<organism evidence="2 3">
    <name type="scientific">Ilex paraguariensis</name>
    <name type="common">yerba mate</name>
    <dbReference type="NCBI Taxonomy" id="185542"/>
    <lineage>
        <taxon>Eukaryota</taxon>
        <taxon>Viridiplantae</taxon>
        <taxon>Streptophyta</taxon>
        <taxon>Embryophyta</taxon>
        <taxon>Tracheophyta</taxon>
        <taxon>Spermatophyta</taxon>
        <taxon>Magnoliopsida</taxon>
        <taxon>eudicotyledons</taxon>
        <taxon>Gunneridae</taxon>
        <taxon>Pentapetalae</taxon>
        <taxon>asterids</taxon>
        <taxon>campanulids</taxon>
        <taxon>Aquifoliales</taxon>
        <taxon>Aquifoliaceae</taxon>
        <taxon>Ilex</taxon>
    </lineage>
</organism>
<evidence type="ECO:0000313" key="2">
    <source>
        <dbReference type="EMBL" id="CAK9145900.1"/>
    </source>
</evidence>
<dbReference type="AlphaFoldDB" id="A0ABC8RMY2"/>
<evidence type="ECO:0000256" key="1">
    <source>
        <dbReference type="SAM" id="MobiDB-lite"/>
    </source>
</evidence>
<name>A0ABC8RMY2_9AQUA</name>
<dbReference type="EMBL" id="CAUOFW020001514">
    <property type="protein sequence ID" value="CAK9145900.1"/>
    <property type="molecule type" value="Genomic_DNA"/>
</dbReference>
<feature type="compositionally biased region" description="Low complexity" evidence="1">
    <location>
        <begin position="12"/>
        <end position="27"/>
    </location>
</feature>
<protein>
    <submittedName>
        <fullName evidence="2">Uncharacterized protein</fullName>
    </submittedName>
</protein>
<accession>A0ABC8RMY2</accession>
<feature type="non-terminal residue" evidence="2">
    <location>
        <position position="1"/>
    </location>
</feature>
<keyword evidence="3" id="KW-1185">Reference proteome</keyword>
<sequence length="58" mass="6439">IRRKRNTSCPLTSQPQATQPQTASSQPILPKQTKFAPVPAQHSNSSKKVRKTNNVVRT</sequence>
<reference evidence="2 3" key="1">
    <citation type="submission" date="2024-02" db="EMBL/GenBank/DDBJ databases">
        <authorList>
            <person name="Vignale AGUSTIN F."/>
            <person name="Sosa J E."/>
            <person name="Modenutti C."/>
        </authorList>
    </citation>
    <scope>NUCLEOTIDE SEQUENCE [LARGE SCALE GENOMIC DNA]</scope>
</reference>
<proteinExistence type="predicted"/>